<accession>A0AAV0U4E4</accession>
<name>A0AAV0U4E4_9STRA</name>
<organism evidence="1 2">
    <name type="scientific">Peronospora destructor</name>
    <dbReference type="NCBI Taxonomy" id="86335"/>
    <lineage>
        <taxon>Eukaryota</taxon>
        <taxon>Sar</taxon>
        <taxon>Stramenopiles</taxon>
        <taxon>Oomycota</taxon>
        <taxon>Peronosporomycetes</taxon>
        <taxon>Peronosporales</taxon>
        <taxon>Peronosporaceae</taxon>
        <taxon>Peronospora</taxon>
    </lineage>
</organism>
<protein>
    <recommendedName>
        <fullName evidence="3">Cleavage/polyadenylation specificity factor A subunit N-terminal domain-containing protein</fullName>
    </recommendedName>
</protein>
<gene>
    <name evidence="1" type="ORF">PDE001_LOCUS4533</name>
</gene>
<proteinExistence type="predicted"/>
<comment type="caution">
    <text evidence="1">The sequence shown here is derived from an EMBL/GenBank/DDBJ whole genome shotgun (WGS) entry which is preliminary data.</text>
</comment>
<reference evidence="1" key="1">
    <citation type="submission" date="2022-12" db="EMBL/GenBank/DDBJ databases">
        <authorList>
            <person name="Webb A."/>
        </authorList>
    </citation>
    <scope>NUCLEOTIDE SEQUENCE</scope>
    <source>
        <strain evidence="1">Pd1</strain>
    </source>
</reference>
<sequence>MDDTVACRSGELTCAHGCRASCRLYVGFVDGSVRAIAANVPSDPGCRGGTELPLTHMYWDLLVCENAVTNVCGIEAKEKEKGTLLLVGSTSGELVVLREQLEIRRFQLEGAVQQICKDVSGNFIVGDALGNLYGITQYEILWKRRLPAFASRNGVGLECFYPDRAQPTVQAITHARLLDVEKTLSNYILVATGQKYLVLTNCGKDFGTVPTRTPIAALASIPADDEDIVLASGEEGIIYRLESYRDVGPENMPDFRFAMKVWAQVSFPVLKLLSVKIPYETKTYEFAWICLGVNGEVVLFRNQECVKQWEAASFLSTRDVELTFPVDLTRLDSGDDDSQQSGAVVFSDRIHTFSIKQWLNNACNRAQTST</sequence>
<evidence type="ECO:0000313" key="2">
    <source>
        <dbReference type="Proteomes" id="UP001162029"/>
    </source>
</evidence>
<evidence type="ECO:0008006" key="3">
    <source>
        <dbReference type="Google" id="ProtNLM"/>
    </source>
</evidence>
<dbReference type="AlphaFoldDB" id="A0AAV0U4E4"/>
<dbReference type="Proteomes" id="UP001162029">
    <property type="component" value="Unassembled WGS sequence"/>
</dbReference>
<dbReference type="EMBL" id="CANTFM010000824">
    <property type="protein sequence ID" value="CAI5730519.1"/>
    <property type="molecule type" value="Genomic_DNA"/>
</dbReference>
<evidence type="ECO:0000313" key="1">
    <source>
        <dbReference type="EMBL" id="CAI5730519.1"/>
    </source>
</evidence>
<keyword evidence="2" id="KW-1185">Reference proteome</keyword>